<evidence type="ECO:0000313" key="2">
    <source>
        <dbReference type="Proteomes" id="UP000191040"/>
    </source>
</evidence>
<dbReference type="Proteomes" id="UP000191040">
    <property type="component" value="Chromosome I"/>
</dbReference>
<dbReference type="InterPro" id="IPR003718">
    <property type="entry name" value="OsmC/Ohr_fam"/>
</dbReference>
<gene>
    <name evidence="1" type="ORF">SAMN06295964_1858</name>
</gene>
<protein>
    <submittedName>
        <fullName evidence="1">OsmC-like protein</fullName>
    </submittedName>
</protein>
<accession>A0A1T4Z1C7</accession>
<sequence length="138" mass="14736">MRITATVHHEPGRHEVTVATDGRETELELPARDDGPGSAVSGGELLAAALATCFLDDLHREAGRRGIEIGAVEVVVESEYGDRGVPARDLTYEVRVRSRADAGLVADLARETDLLAEVHATLRAACDVELRSVQISAP</sequence>
<dbReference type="Gene3D" id="3.30.300.20">
    <property type="match status" value="1"/>
</dbReference>
<dbReference type="RefSeq" id="WP_078699890.1">
    <property type="nucleotide sequence ID" value="NZ_LT796768.1"/>
</dbReference>
<dbReference type="InterPro" id="IPR036102">
    <property type="entry name" value="OsmC/Ohrsf"/>
</dbReference>
<dbReference type="SUPFAM" id="SSF82784">
    <property type="entry name" value="OsmC-like"/>
    <property type="match status" value="1"/>
</dbReference>
<keyword evidence="2" id="KW-1185">Reference proteome</keyword>
<proteinExistence type="predicted"/>
<evidence type="ECO:0000313" key="1">
    <source>
        <dbReference type="EMBL" id="SKB07834.1"/>
    </source>
</evidence>
<dbReference type="EMBL" id="LT796768">
    <property type="protein sequence ID" value="SKB07834.1"/>
    <property type="molecule type" value="Genomic_DNA"/>
</dbReference>
<name>A0A1T4Z1C7_9ACTN</name>
<reference evidence="2" key="1">
    <citation type="submission" date="2017-02" db="EMBL/GenBank/DDBJ databases">
        <authorList>
            <person name="Varghese N."/>
            <person name="Submissions S."/>
        </authorList>
    </citation>
    <scope>NUCLEOTIDE SEQUENCE [LARGE SCALE GENOMIC DNA]</scope>
    <source>
        <strain evidence="2">9H-4</strain>
    </source>
</reference>
<dbReference type="Pfam" id="PF02566">
    <property type="entry name" value="OsmC"/>
    <property type="match status" value="1"/>
</dbReference>
<organism evidence="1 2">
    <name type="scientific">Aeromicrobium choanae</name>
    <dbReference type="NCBI Taxonomy" id="1736691"/>
    <lineage>
        <taxon>Bacteria</taxon>
        <taxon>Bacillati</taxon>
        <taxon>Actinomycetota</taxon>
        <taxon>Actinomycetes</taxon>
        <taxon>Propionibacteriales</taxon>
        <taxon>Nocardioidaceae</taxon>
        <taxon>Aeromicrobium</taxon>
    </lineage>
</organism>
<dbReference type="STRING" id="1736691.SAMN06295964_1858"/>
<dbReference type="InterPro" id="IPR015946">
    <property type="entry name" value="KH_dom-like_a/b"/>
</dbReference>
<dbReference type="OrthoDB" id="1358603at2"/>
<dbReference type="AlphaFoldDB" id="A0A1T4Z1C7"/>